<keyword evidence="4" id="KW-0443">Lipid metabolism</keyword>
<evidence type="ECO:0000313" key="7">
    <source>
        <dbReference type="Proteomes" id="UP000734854"/>
    </source>
</evidence>
<dbReference type="CDD" id="cd00519">
    <property type="entry name" value="Lipase_3"/>
    <property type="match status" value="1"/>
</dbReference>
<comment type="caution">
    <text evidence="6">The sequence shown here is derived from an EMBL/GenBank/DDBJ whole genome shotgun (WGS) entry which is preliminary data.</text>
</comment>
<dbReference type="GO" id="GO:0016042">
    <property type="term" value="P:lipid catabolic process"/>
    <property type="evidence" value="ECO:0007669"/>
    <property type="project" value="UniProtKB-KW"/>
</dbReference>
<evidence type="ECO:0000313" key="6">
    <source>
        <dbReference type="EMBL" id="KAG6501396.1"/>
    </source>
</evidence>
<dbReference type="AlphaFoldDB" id="A0A8J5G7D8"/>
<dbReference type="EMBL" id="JACMSC010000011">
    <property type="protein sequence ID" value="KAG6501396.1"/>
    <property type="molecule type" value="Genomic_DNA"/>
</dbReference>
<accession>A0A8J5G7D8</accession>
<reference evidence="6 7" key="1">
    <citation type="submission" date="2020-08" db="EMBL/GenBank/DDBJ databases">
        <title>Plant Genome Project.</title>
        <authorList>
            <person name="Zhang R.-G."/>
        </authorList>
    </citation>
    <scope>NUCLEOTIDE SEQUENCE [LARGE SCALE GENOMIC DNA]</scope>
    <source>
        <tissue evidence="6">Rhizome</tissue>
    </source>
</reference>
<keyword evidence="2" id="KW-0378">Hydrolase</keyword>
<dbReference type="OrthoDB" id="426718at2759"/>
<name>A0A8J5G7D8_ZINOF</name>
<comment type="similarity">
    <text evidence="1">Belongs to the AB hydrolase superfamily. Lipase family.</text>
</comment>
<dbReference type="GO" id="GO:0009507">
    <property type="term" value="C:chloroplast"/>
    <property type="evidence" value="ECO:0007669"/>
    <property type="project" value="TreeGrafter"/>
</dbReference>
<dbReference type="GO" id="GO:0008970">
    <property type="term" value="F:phospholipase A1 activity"/>
    <property type="evidence" value="ECO:0007669"/>
    <property type="project" value="TreeGrafter"/>
</dbReference>
<feature type="domain" description="Fungal lipase-type" evidence="5">
    <location>
        <begin position="159"/>
        <end position="316"/>
    </location>
</feature>
<dbReference type="Pfam" id="PF01764">
    <property type="entry name" value="Lipase_3"/>
    <property type="match status" value="1"/>
</dbReference>
<evidence type="ECO:0000256" key="1">
    <source>
        <dbReference type="ARBA" id="ARBA00010701"/>
    </source>
</evidence>
<dbReference type="PANTHER" id="PTHR31403:SF58">
    <property type="entry name" value="PHOSPHOLIPASE A1 EG1, CHLOROPLASTIC_MITOCHONDRIAL"/>
    <property type="match status" value="1"/>
</dbReference>
<evidence type="ECO:0000256" key="4">
    <source>
        <dbReference type="ARBA" id="ARBA00023098"/>
    </source>
</evidence>
<gene>
    <name evidence="6" type="ORF">ZIOFF_041276</name>
</gene>
<keyword evidence="3" id="KW-0442">Lipid degradation</keyword>
<proteinExistence type="inferred from homology"/>
<dbReference type="Proteomes" id="UP000734854">
    <property type="component" value="Unassembled WGS sequence"/>
</dbReference>
<evidence type="ECO:0000259" key="5">
    <source>
        <dbReference type="Pfam" id="PF01764"/>
    </source>
</evidence>
<evidence type="ECO:0000256" key="2">
    <source>
        <dbReference type="ARBA" id="ARBA00022801"/>
    </source>
</evidence>
<protein>
    <recommendedName>
        <fullName evidence="5">Fungal lipase-type domain-containing protein</fullName>
    </recommendedName>
</protein>
<organism evidence="6 7">
    <name type="scientific">Zingiber officinale</name>
    <name type="common">Ginger</name>
    <name type="synonym">Amomum zingiber</name>
    <dbReference type="NCBI Taxonomy" id="94328"/>
    <lineage>
        <taxon>Eukaryota</taxon>
        <taxon>Viridiplantae</taxon>
        <taxon>Streptophyta</taxon>
        <taxon>Embryophyta</taxon>
        <taxon>Tracheophyta</taxon>
        <taxon>Spermatophyta</taxon>
        <taxon>Magnoliopsida</taxon>
        <taxon>Liliopsida</taxon>
        <taxon>Zingiberales</taxon>
        <taxon>Zingiberaceae</taxon>
        <taxon>Zingiber</taxon>
    </lineage>
</organism>
<keyword evidence="7" id="KW-1185">Reference proteome</keyword>
<dbReference type="InterPro" id="IPR002921">
    <property type="entry name" value="Fungal_lipase-type"/>
</dbReference>
<dbReference type="PANTHER" id="PTHR31403">
    <property type="entry name" value="PHOSPHOLIPASE A1-IBETA2, CHLOROPLASTIC"/>
    <property type="match status" value="1"/>
</dbReference>
<sequence length="419" mass="46134">MASMQAHTLLLPMTGVPIASSLRKSSFKSEMKLNANTRRDSTLAGEWRKIQGANDWADLINPLSPLLRDELVRYGELVAACYKAFDLDPRSRRYLNCKYGQAQMLDEVGLGGAGYQVTKYIYATPDVCAPMRDRSRWVGYVAVAVDGDARRCLGRRDVVVAFRGTVTRAEWAANMMSALRAADLDPAEPRPEVRAESGFLNLYTSDDGANRFGQGSCREQLLGEIARLVRVYGGEEISITLAGHSMGSALALLLGYDLAELGLNRLRPGGEPAPITVYSFGGPRAGNTGFKRRCDELGVKVLRVVNVRDPVTKLPGLLLNESSGGRRAGGVECYAHVGVELGLDFFDLRNPAAVHDLRTYITLLKCPKHAAKEEDVNLVDQMMEKVKKMVQQQGRKVVGWPWQDMVRQVGNLVQTLSMI</sequence>
<evidence type="ECO:0000256" key="3">
    <source>
        <dbReference type="ARBA" id="ARBA00022963"/>
    </source>
</evidence>